<accession>A0A816SIY7</accession>
<name>A0A816SIY7_9BILA</name>
<dbReference type="SUPFAM" id="SSF50630">
    <property type="entry name" value="Acid proteases"/>
    <property type="match status" value="1"/>
</dbReference>
<evidence type="ECO:0000313" key="1">
    <source>
        <dbReference type="EMBL" id="CAF2089038.1"/>
    </source>
</evidence>
<feature type="non-terminal residue" evidence="1">
    <location>
        <position position="1"/>
    </location>
</feature>
<comment type="caution">
    <text evidence="1">The sequence shown here is derived from an EMBL/GenBank/DDBJ whole genome shotgun (WGS) entry which is preliminary data.</text>
</comment>
<dbReference type="InterPro" id="IPR021109">
    <property type="entry name" value="Peptidase_aspartic_dom_sf"/>
</dbReference>
<sequence length="354" mass="40241">VVDYHPDKKDIFAFDHLEPGITINGLPDVQYHLLAGKGELIYNSKDRPETFKFFVGINKLVIEAEIDSGSQVSSVSRELVEKLKLPITLPTERDVTRGITGNDLITLGYVDIELILHDIKFPPFKFHVIEHLAKADACSIGENFLYHFGLAIDPYSLSISKQIDENIFWKIHCNVKTKKCRCTLHNIPVTASTDYCPKSEKEFIYPVNIGTTDITILNEKLCNCMDEVKNCKFQINMGAKNNITYLENNSSIKDKQLIKFPLLNDDILSIKKGETLGSISNSTQFLTEVNTCNNVDNINNIYLGEYENKSTEIATSVSLAKMHKNIKNLDIKLEYDNRPLEDWENSFEELDLPK</sequence>
<reference evidence="1" key="1">
    <citation type="submission" date="2021-02" db="EMBL/GenBank/DDBJ databases">
        <authorList>
            <person name="Nowell W R."/>
        </authorList>
    </citation>
    <scope>NUCLEOTIDE SEQUENCE</scope>
</reference>
<feature type="non-terminal residue" evidence="1">
    <location>
        <position position="354"/>
    </location>
</feature>
<dbReference type="Proteomes" id="UP000663887">
    <property type="component" value="Unassembled WGS sequence"/>
</dbReference>
<evidence type="ECO:0000313" key="2">
    <source>
        <dbReference type="Proteomes" id="UP000663887"/>
    </source>
</evidence>
<organism evidence="1 2">
    <name type="scientific">Rotaria magnacalcarata</name>
    <dbReference type="NCBI Taxonomy" id="392030"/>
    <lineage>
        <taxon>Eukaryota</taxon>
        <taxon>Metazoa</taxon>
        <taxon>Spiralia</taxon>
        <taxon>Gnathifera</taxon>
        <taxon>Rotifera</taxon>
        <taxon>Eurotatoria</taxon>
        <taxon>Bdelloidea</taxon>
        <taxon>Philodinida</taxon>
        <taxon>Philodinidae</taxon>
        <taxon>Rotaria</taxon>
    </lineage>
</organism>
<gene>
    <name evidence="1" type="ORF">XDN619_LOCUS16240</name>
</gene>
<proteinExistence type="predicted"/>
<dbReference type="EMBL" id="CAJNRG010006801">
    <property type="protein sequence ID" value="CAF2089038.1"/>
    <property type="molecule type" value="Genomic_DNA"/>
</dbReference>
<dbReference type="AlphaFoldDB" id="A0A816SIY7"/>
<protein>
    <submittedName>
        <fullName evidence="1">Uncharacterized protein</fullName>
    </submittedName>
</protein>
<dbReference type="CDD" id="cd00303">
    <property type="entry name" value="retropepsin_like"/>
    <property type="match status" value="1"/>
</dbReference>
<dbReference type="Gene3D" id="2.40.70.10">
    <property type="entry name" value="Acid Proteases"/>
    <property type="match status" value="1"/>
</dbReference>